<evidence type="ECO:0000313" key="1">
    <source>
        <dbReference type="EMBL" id="CAF1192347.1"/>
    </source>
</evidence>
<protein>
    <submittedName>
        <fullName evidence="1">Uncharacterized protein</fullName>
    </submittedName>
</protein>
<organism evidence="1 2">
    <name type="scientific">Rotaria sordida</name>
    <dbReference type="NCBI Taxonomy" id="392033"/>
    <lineage>
        <taxon>Eukaryota</taxon>
        <taxon>Metazoa</taxon>
        <taxon>Spiralia</taxon>
        <taxon>Gnathifera</taxon>
        <taxon>Rotifera</taxon>
        <taxon>Eurotatoria</taxon>
        <taxon>Bdelloidea</taxon>
        <taxon>Philodinida</taxon>
        <taxon>Philodinidae</taxon>
        <taxon>Rotaria</taxon>
    </lineage>
</organism>
<reference evidence="1" key="1">
    <citation type="submission" date="2021-02" db="EMBL/GenBank/DDBJ databases">
        <authorList>
            <person name="Nowell W R."/>
        </authorList>
    </citation>
    <scope>NUCLEOTIDE SEQUENCE</scope>
</reference>
<comment type="caution">
    <text evidence="1">The sequence shown here is derived from an EMBL/GenBank/DDBJ whole genome shotgun (WGS) entry which is preliminary data.</text>
</comment>
<evidence type="ECO:0000313" key="2">
    <source>
        <dbReference type="Proteomes" id="UP000663864"/>
    </source>
</evidence>
<feature type="non-terminal residue" evidence="1">
    <location>
        <position position="1"/>
    </location>
</feature>
<gene>
    <name evidence="1" type="ORF">ZHD862_LOCUS22379</name>
</gene>
<accession>A0A814VSK2</accession>
<name>A0A814VSK2_9BILA</name>
<proteinExistence type="predicted"/>
<dbReference type="EMBL" id="CAJNOT010001392">
    <property type="protein sequence ID" value="CAF1192347.1"/>
    <property type="molecule type" value="Genomic_DNA"/>
</dbReference>
<sequence length="319" mass="37383">HYVWTVSHDIGEIEYTPTESERTSQDYIIISKSKTRLLLELHTATSIDAEKLIRNHVLHSLYCVKKNESYQWYFFLEVNEQPWHIHPIASEESSELRYLHSTPNLFNYISNYDNNTFLYVKLLRGRPPIKTIDYHVISLVNPDLPVKVKLLLGKYKCHSLFDIHKAELQCMQLSRALLSRDESEVYVTIEDDKTIVNYLKSNDNQLQQKSSNTNEKHINEIEIIRNNQISNPKTENKVHFKQLVSIKNFSNNDKIISNQQKIILGHSTSNKLYQNHDKRLKQNEKSHQIQQTIIQNRPILLSSSSSLSTSTFNNHRNIN</sequence>
<dbReference type="Proteomes" id="UP000663864">
    <property type="component" value="Unassembled WGS sequence"/>
</dbReference>
<dbReference type="AlphaFoldDB" id="A0A814VSK2"/>